<reference evidence="1" key="2">
    <citation type="submission" date="2020-09" db="EMBL/GenBank/DDBJ databases">
        <authorList>
            <person name="Sun Q."/>
            <person name="Zhou Y."/>
        </authorList>
    </citation>
    <scope>NUCLEOTIDE SEQUENCE</scope>
    <source>
        <strain evidence="1">CGMCC 1.15725</strain>
    </source>
</reference>
<dbReference type="EMBL" id="BMJQ01000001">
    <property type="protein sequence ID" value="GGF03633.1"/>
    <property type="molecule type" value="Genomic_DNA"/>
</dbReference>
<organism evidence="1 2">
    <name type="scientific">Aliidongia dinghuensis</name>
    <dbReference type="NCBI Taxonomy" id="1867774"/>
    <lineage>
        <taxon>Bacteria</taxon>
        <taxon>Pseudomonadati</taxon>
        <taxon>Pseudomonadota</taxon>
        <taxon>Alphaproteobacteria</taxon>
        <taxon>Rhodospirillales</taxon>
        <taxon>Dongiaceae</taxon>
        <taxon>Aliidongia</taxon>
    </lineage>
</organism>
<accession>A0A8J2YR48</accession>
<gene>
    <name evidence="1" type="ORF">GCM10011611_06370</name>
</gene>
<sequence length="172" mass="19175">MSDPIAAARLQGRTGMEIVPTRLARQLEDYWRACRDGGDEDYIPRRRDIDPAALGRLLPQVFLLDVAGPEARPRWRLVGSAIARREGSDPTGRWLDESLMPEQAQVMARFVQLTVRERRPSCHAGCWRDAEDRLQLSARLLAPFSEDGTVVSTLLGLIDYAPGEIVPLRGAA</sequence>
<name>A0A8J2YR48_9PROT</name>
<dbReference type="AlphaFoldDB" id="A0A8J2YR48"/>
<dbReference type="Proteomes" id="UP000646365">
    <property type="component" value="Unassembled WGS sequence"/>
</dbReference>
<comment type="caution">
    <text evidence="1">The sequence shown here is derived from an EMBL/GenBank/DDBJ whole genome shotgun (WGS) entry which is preliminary data.</text>
</comment>
<reference evidence="1" key="1">
    <citation type="journal article" date="2014" name="Int. J. Syst. Evol. Microbiol.">
        <title>Complete genome sequence of Corynebacterium casei LMG S-19264T (=DSM 44701T), isolated from a smear-ripened cheese.</title>
        <authorList>
            <consortium name="US DOE Joint Genome Institute (JGI-PGF)"/>
            <person name="Walter F."/>
            <person name="Albersmeier A."/>
            <person name="Kalinowski J."/>
            <person name="Ruckert C."/>
        </authorList>
    </citation>
    <scope>NUCLEOTIDE SEQUENCE</scope>
    <source>
        <strain evidence="1">CGMCC 1.15725</strain>
    </source>
</reference>
<protein>
    <recommendedName>
        <fullName evidence="3">PAS domain-containing protein</fullName>
    </recommendedName>
</protein>
<dbReference type="InterPro" id="IPR009922">
    <property type="entry name" value="DUF1457"/>
</dbReference>
<evidence type="ECO:0008006" key="3">
    <source>
        <dbReference type="Google" id="ProtNLM"/>
    </source>
</evidence>
<dbReference type="RefSeq" id="WP_189042326.1">
    <property type="nucleotide sequence ID" value="NZ_BMJQ01000001.1"/>
</dbReference>
<keyword evidence="2" id="KW-1185">Reference proteome</keyword>
<proteinExistence type="predicted"/>
<evidence type="ECO:0000313" key="2">
    <source>
        <dbReference type="Proteomes" id="UP000646365"/>
    </source>
</evidence>
<evidence type="ECO:0000313" key="1">
    <source>
        <dbReference type="EMBL" id="GGF03633.1"/>
    </source>
</evidence>
<dbReference type="Pfam" id="PF07310">
    <property type="entry name" value="PAS_5"/>
    <property type="match status" value="1"/>
</dbReference>